<keyword evidence="2" id="KW-0732">Signal</keyword>
<gene>
    <name evidence="3" type="ORF">SNE40_012431</name>
</gene>
<evidence type="ECO:0000313" key="4">
    <source>
        <dbReference type="Proteomes" id="UP001347796"/>
    </source>
</evidence>
<evidence type="ECO:0000256" key="2">
    <source>
        <dbReference type="SAM" id="SignalP"/>
    </source>
</evidence>
<organism evidence="3 4">
    <name type="scientific">Patella caerulea</name>
    <name type="common">Rayed Mediterranean limpet</name>
    <dbReference type="NCBI Taxonomy" id="87958"/>
    <lineage>
        <taxon>Eukaryota</taxon>
        <taxon>Metazoa</taxon>
        <taxon>Spiralia</taxon>
        <taxon>Lophotrochozoa</taxon>
        <taxon>Mollusca</taxon>
        <taxon>Gastropoda</taxon>
        <taxon>Patellogastropoda</taxon>
        <taxon>Patelloidea</taxon>
        <taxon>Patellidae</taxon>
        <taxon>Patella</taxon>
    </lineage>
</organism>
<accession>A0AAN8JLQ4</accession>
<feature type="chain" id="PRO_5042968547" evidence="2">
    <location>
        <begin position="21"/>
        <end position="310"/>
    </location>
</feature>
<name>A0AAN8JLQ4_PATCE</name>
<protein>
    <submittedName>
        <fullName evidence="3">Uncharacterized protein</fullName>
    </submittedName>
</protein>
<proteinExistence type="predicted"/>
<feature type="transmembrane region" description="Helical" evidence="1">
    <location>
        <begin position="263"/>
        <end position="287"/>
    </location>
</feature>
<dbReference type="Proteomes" id="UP001347796">
    <property type="component" value="Unassembled WGS sequence"/>
</dbReference>
<reference evidence="3 4" key="1">
    <citation type="submission" date="2024-01" db="EMBL/GenBank/DDBJ databases">
        <title>The genome of the rayed Mediterranean limpet Patella caerulea (Linnaeus, 1758).</title>
        <authorList>
            <person name="Anh-Thu Weber A."/>
            <person name="Halstead-Nussloch G."/>
        </authorList>
    </citation>
    <scope>NUCLEOTIDE SEQUENCE [LARGE SCALE GENOMIC DNA]</scope>
    <source>
        <strain evidence="3">AATW-2023a</strain>
        <tissue evidence="3">Whole specimen</tissue>
    </source>
</reference>
<keyword evidence="4" id="KW-1185">Reference proteome</keyword>
<keyword evidence="1" id="KW-0812">Transmembrane</keyword>
<keyword evidence="1" id="KW-1133">Transmembrane helix</keyword>
<evidence type="ECO:0000256" key="1">
    <source>
        <dbReference type="SAM" id="Phobius"/>
    </source>
</evidence>
<comment type="caution">
    <text evidence="3">The sequence shown here is derived from an EMBL/GenBank/DDBJ whole genome shotgun (WGS) entry which is preliminary data.</text>
</comment>
<dbReference type="EMBL" id="JAZGQO010000008">
    <property type="protein sequence ID" value="KAK6180242.1"/>
    <property type="molecule type" value="Genomic_DNA"/>
</dbReference>
<feature type="signal peptide" evidence="2">
    <location>
        <begin position="1"/>
        <end position="20"/>
    </location>
</feature>
<sequence>MQAIGAILIIHQILNGLVISQNCACGEDKNIATEAYSTGHIKVACQFFKAQQWCCLLFKSCPDEVCDMKKQDLYTSGTCVLTVPITSCLDAKLNQSLYGKSPAENCPTITNFLQCAAYQEHDTQYPTVGGISFSLLKNYSIQLCEGTKEAIYTYCNSFMNCYRRLFNARMNADVFGNSSWWCSQLQHAVECAGIHPTGLCQDIDYTVLKQKMPLNHHKNWTEFCNQEPTTTTTMTTKTTTTTSSVSNHCPDLFVGSSLYCKGILASLIVVGLLVLMLTILIVFLVFVRRRRRRRGTRLSTTHAQDANLTW</sequence>
<dbReference type="AlphaFoldDB" id="A0AAN8JLQ4"/>
<keyword evidence="1" id="KW-0472">Membrane</keyword>
<evidence type="ECO:0000313" key="3">
    <source>
        <dbReference type="EMBL" id="KAK6180242.1"/>
    </source>
</evidence>